<dbReference type="InterPro" id="IPR036770">
    <property type="entry name" value="Ankyrin_rpt-contain_sf"/>
</dbReference>
<dbReference type="PANTHER" id="PTHR24198:SF183">
    <property type="entry name" value="SUPPRESSOR_ENHANCER OF LIN-12"/>
    <property type="match status" value="1"/>
</dbReference>
<dbReference type="Pfam" id="PF12796">
    <property type="entry name" value="Ank_2"/>
    <property type="match status" value="1"/>
</dbReference>
<dbReference type="EMBL" id="JNBR01000456">
    <property type="protein sequence ID" value="OQR92496.1"/>
    <property type="molecule type" value="Genomic_DNA"/>
</dbReference>
<keyword evidence="2" id="KW-0040">ANK repeat</keyword>
<evidence type="ECO:0000313" key="3">
    <source>
        <dbReference type="EMBL" id="OQR92496.1"/>
    </source>
</evidence>
<keyword evidence="4" id="KW-1185">Reference proteome</keyword>
<reference evidence="3 4" key="1">
    <citation type="journal article" date="2014" name="Genome Biol. Evol.">
        <title>The secreted proteins of Achlya hypogyna and Thraustotheca clavata identify the ancestral oomycete secretome and reveal gene acquisitions by horizontal gene transfer.</title>
        <authorList>
            <person name="Misner I."/>
            <person name="Blouin N."/>
            <person name="Leonard G."/>
            <person name="Richards T.A."/>
            <person name="Lane C.E."/>
        </authorList>
    </citation>
    <scope>NUCLEOTIDE SEQUENCE [LARGE SCALE GENOMIC DNA]</scope>
    <source>
        <strain evidence="3 4">ATCC 48635</strain>
    </source>
</reference>
<dbReference type="SMART" id="SM00248">
    <property type="entry name" value="ANK"/>
    <property type="match status" value="4"/>
</dbReference>
<organism evidence="3 4">
    <name type="scientific">Achlya hypogyna</name>
    <name type="common">Oomycete</name>
    <name type="synonym">Protoachlya hypogyna</name>
    <dbReference type="NCBI Taxonomy" id="1202772"/>
    <lineage>
        <taxon>Eukaryota</taxon>
        <taxon>Sar</taxon>
        <taxon>Stramenopiles</taxon>
        <taxon>Oomycota</taxon>
        <taxon>Saprolegniomycetes</taxon>
        <taxon>Saprolegniales</taxon>
        <taxon>Achlyaceae</taxon>
        <taxon>Achlya</taxon>
    </lineage>
</organism>
<dbReference type="InterPro" id="IPR002110">
    <property type="entry name" value="Ankyrin_rpt"/>
</dbReference>
<gene>
    <name evidence="3" type="ORF">ACHHYP_03646</name>
</gene>
<protein>
    <submittedName>
        <fullName evidence="3">Uncharacterized protein</fullName>
    </submittedName>
</protein>
<evidence type="ECO:0000313" key="4">
    <source>
        <dbReference type="Proteomes" id="UP000243579"/>
    </source>
</evidence>
<proteinExistence type="predicted"/>
<accession>A0A1V9Z3A8</accession>
<evidence type="ECO:0000256" key="1">
    <source>
        <dbReference type="ARBA" id="ARBA00022737"/>
    </source>
</evidence>
<dbReference type="PANTHER" id="PTHR24198">
    <property type="entry name" value="ANKYRIN REPEAT AND PROTEIN KINASE DOMAIN-CONTAINING PROTEIN"/>
    <property type="match status" value="1"/>
</dbReference>
<dbReference type="OrthoDB" id="539213at2759"/>
<name>A0A1V9Z3A8_ACHHY</name>
<comment type="caution">
    <text evidence="3">The sequence shown here is derived from an EMBL/GenBank/DDBJ whole genome shotgun (WGS) entry which is preliminary data.</text>
</comment>
<dbReference type="AlphaFoldDB" id="A0A1V9Z3A8"/>
<sequence length="363" mass="41283">MTDEARELAKWKRRIDENRYIRQQGLLSQANLLAYAMQKLAHQTPAVGLADKYYIWGLLKQGYSVNERDDTGVPPLVHAATRGWYFFVHLFLSYDGDINYTSTIQESAVCAACRRQRSGLVRYLAHRGADLNICDKSGFSCLRWACKHQDVGLLQILLSYGASVSKDCGTSQRSALDWACECENHAMVALLERALVKEKQATLADLQNRKRQAGLLKRLLRKTVQEPPIEPTEKSTESDAEALSVRHRRAQARREQQQLARIQAHEQHAKAAFEARAATVMKTLRPKEIPPVVIAVETEWRKVKPMKWSQCPVPRKVDAQAQVLVDLKRIQDIARAATDDFDMATPRLKKSPSLGFYCPEEQW</sequence>
<dbReference type="Gene3D" id="1.25.40.20">
    <property type="entry name" value="Ankyrin repeat-containing domain"/>
    <property type="match status" value="1"/>
</dbReference>
<dbReference type="SUPFAM" id="SSF48403">
    <property type="entry name" value="Ankyrin repeat"/>
    <property type="match status" value="1"/>
</dbReference>
<keyword evidence="1" id="KW-0677">Repeat</keyword>
<dbReference type="Proteomes" id="UP000243579">
    <property type="component" value="Unassembled WGS sequence"/>
</dbReference>
<dbReference type="STRING" id="1202772.A0A1V9Z3A8"/>
<evidence type="ECO:0000256" key="2">
    <source>
        <dbReference type="ARBA" id="ARBA00023043"/>
    </source>
</evidence>